<feature type="compositionally biased region" description="Basic and acidic residues" evidence="4">
    <location>
        <begin position="284"/>
        <end position="298"/>
    </location>
</feature>
<evidence type="ECO:0000256" key="4">
    <source>
        <dbReference type="SAM" id="MobiDB-lite"/>
    </source>
</evidence>
<evidence type="ECO:0000256" key="3">
    <source>
        <dbReference type="PROSITE-ProRule" id="PRU00473"/>
    </source>
</evidence>
<feature type="compositionally biased region" description="Low complexity" evidence="4">
    <location>
        <begin position="301"/>
        <end position="315"/>
    </location>
</feature>
<keyword evidence="2 3" id="KW-0472">Membrane</keyword>
<dbReference type="AlphaFoldDB" id="A0A6I5RUY9"/>
<accession>A0A6I5RUY9</accession>
<dbReference type="GO" id="GO:0009279">
    <property type="term" value="C:cell outer membrane"/>
    <property type="evidence" value="ECO:0007669"/>
    <property type="project" value="UniProtKB-SubCell"/>
</dbReference>
<protein>
    <submittedName>
        <fullName evidence="7">OmpA family protein</fullName>
    </submittedName>
</protein>
<dbReference type="CDD" id="cd07185">
    <property type="entry name" value="OmpA_C-like"/>
    <property type="match status" value="1"/>
</dbReference>
<evidence type="ECO:0000313" key="7">
    <source>
        <dbReference type="EMBL" id="NES11867.1"/>
    </source>
</evidence>
<gene>
    <name evidence="7" type="ORF">G3O07_22435</name>
</gene>
<name>A0A6I5RUY9_9PSED</name>
<sequence length="351" mass="38113">MRQHYLALLSMFTCLPAMALTFQTRLESVEWKVEGDQFECRLIQPIANFGSGEFVRRAGEQPTFQLRSNSNVLGAGSATLLAAAAPWQPGRGDINLGTVRMARNGVLFNSSQGQASRLINGLLDGRSTVVRNYAGEAGRSMDVRVLPVKFNQAYADYQVCAAKLLPMNYDQVRQTRVDFPGGGIDLDSSAQARLDIILDFLKADPTVNHIELDGHSDNSGNRLTNRDLSRRRALAVMEYLKRHGVAEEQITLRFHGERYPLAPNNSPANRSRNRRVNIQLDRVTPVEKPVETASDKPLGKAPDAASTAPAQAPAPAATPPLPSRPSSPEGRPSVAPSTVPVALSSQAVAPL</sequence>
<dbReference type="InterPro" id="IPR006665">
    <property type="entry name" value="OmpA-like"/>
</dbReference>
<feature type="compositionally biased region" description="Pro residues" evidence="4">
    <location>
        <begin position="316"/>
        <end position="325"/>
    </location>
</feature>
<dbReference type="InterPro" id="IPR036737">
    <property type="entry name" value="OmpA-like_sf"/>
</dbReference>
<dbReference type="PRINTS" id="PR01023">
    <property type="entry name" value="NAFLGMOTY"/>
</dbReference>
<dbReference type="Pfam" id="PF18393">
    <property type="entry name" value="MotY_N"/>
    <property type="match status" value="1"/>
</dbReference>
<organism evidence="7 8">
    <name type="scientific">Pseudomonas laurentiana</name>
    <dbReference type="NCBI Taxonomy" id="2364649"/>
    <lineage>
        <taxon>Bacteria</taxon>
        <taxon>Pseudomonadati</taxon>
        <taxon>Pseudomonadota</taxon>
        <taxon>Gammaproteobacteria</taxon>
        <taxon>Pseudomonadales</taxon>
        <taxon>Pseudomonadaceae</taxon>
        <taxon>Pseudomonas</taxon>
    </lineage>
</organism>
<dbReference type="EMBL" id="JAAHBT010000336">
    <property type="protein sequence ID" value="NES11867.1"/>
    <property type="molecule type" value="Genomic_DNA"/>
</dbReference>
<keyword evidence="5" id="KW-0732">Signal</keyword>
<dbReference type="PANTHER" id="PTHR30329:SF17">
    <property type="entry name" value="LIPOPROTEIN YFIB-RELATED"/>
    <property type="match status" value="1"/>
</dbReference>
<dbReference type="Pfam" id="PF00691">
    <property type="entry name" value="OmpA"/>
    <property type="match status" value="1"/>
</dbReference>
<evidence type="ECO:0000259" key="6">
    <source>
        <dbReference type="PROSITE" id="PS51123"/>
    </source>
</evidence>
<reference evidence="7 8" key="1">
    <citation type="submission" date="2020-02" db="EMBL/GenBank/DDBJ databases">
        <title>Broccoli isolated Pseudomonas sp.</title>
        <authorList>
            <person name="Fujikawa T."/>
            <person name="Sawada H."/>
        </authorList>
    </citation>
    <scope>NUCLEOTIDE SEQUENCE [LARGE SCALE GENOMIC DNA]</scope>
    <source>
        <strain evidence="7 8">JCM 32154</strain>
    </source>
</reference>
<proteinExistence type="predicted"/>
<evidence type="ECO:0000256" key="1">
    <source>
        <dbReference type="ARBA" id="ARBA00004442"/>
    </source>
</evidence>
<dbReference type="InterPro" id="IPR041544">
    <property type="entry name" value="MotY_N"/>
</dbReference>
<evidence type="ECO:0000256" key="2">
    <source>
        <dbReference type="ARBA" id="ARBA00023136"/>
    </source>
</evidence>
<evidence type="ECO:0000256" key="5">
    <source>
        <dbReference type="SAM" id="SignalP"/>
    </source>
</evidence>
<keyword evidence="8" id="KW-1185">Reference proteome</keyword>
<dbReference type="Gene3D" id="2.60.40.2540">
    <property type="match status" value="1"/>
</dbReference>
<feature type="signal peptide" evidence="5">
    <location>
        <begin position="1"/>
        <end position="19"/>
    </location>
</feature>
<feature type="chain" id="PRO_5026265691" evidence="5">
    <location>
        <begin position="20"/>
        <end position="351"/>
    </location>
</feature>
<dbReference type="SUPFAM" id="SSF103088">
    <property type="entry name" value="OmpA-like"/>
    <property type="match status" value="1"/>
</dbReference>
<dbReference type="Gene3D" id="3.30.1330.60">
    <property type="entry name" value="OmpA-like domain"/>
    <property type="match status" value="1"/>
</dbReference>
<dbReference type="InterPro" id="IPR050330">
    <property type="entry name" value="Bact_OuterMem_StrucFunc"/>
</dbReference>
<feature type="region of interest" description="Disordered" evidence="4">
    <location>
        <begin position="258"/>
        <end position="351"/>
    </location>
</feature>
<dbReference type="PANTHER" id="PTHR30329">
    <property type="entry name" value="STATOR ELEMENT OF FLAGELLAR MOTOR COMPLEX"/>
    <property type="match status" value="1"/>
</dbReference>
<dbReference type="PRINTS" id="PR01021">
    <property type="entry name" value="OMPADOMAIN"/>
</dbReference>
<dbReference type="InterPro" id="IPR006664">
    <property type="entry name" value="OMP_bac"/>
</dbReference>
<comment type="subcellular location">
    <subcellularLocation>
        <location evidence="1">Cell outer membrane</location>
    </subcellularLocation>
</comment>
<dbReference type="Proteomes" id="UP000471751">
    <property type="component" value="Unassembled WGS sequence"/>
</dbReference>
<comment type="caution">
    <text evidence="7">The sequence shown here is derived from an EMBL/GenBank/DDBJ whole genome shotgun (WGS) entry which is preliminary data.</text>
</comment>
<feature type="domain" description="OmpA-like" evidence="6">
    <location>
        <begin position="166"/>
        <end position="284"/>
    </location>
</feature>
<evidence type="ECO:0000313" key="8">
    <source>
        <dbReference type="Proteomes" id="UP000471751"/>
    </source>
</evidence>
<dbReference type="PROSITE" id="PS51123">
    <property type="entry name" value="OMPA_2"/>
    <property type="match status" value="1"/>
</dbReference>